<keyword evidence="1" id="KW-0732">Signal</keyword>
<keyword evidence="3" id="KW-1185">Reference proteome</keyword>
<evidence type="ECO:0008006" key="4">
    <source>
        <dbReference type="Google" id="ProtNLM"/>
    </source>
</evidence>
<dbReference type="AlphaFoldDB" id="A0A562SHE5"/>
<evidence type="ECO:0000256" key="1">
    <source>
        <dbReference type="SAM" id="SignalP"/>
    </source>
</evidence>
<accession>A0A562SHE5</accession>
<organism evidence="2 3">
    <name type="scientific">Lacibacter cauensis</name>
    <dbReference type="NCBI Taxonomy" id="510947"/>
    <lineage>
        <taxon>Bacteria</taxon>
        <taxon>Pseudomonadati</taxon>
        <taxon>Bacteroidota</taxon>
        <taxon>Chitinophagia</taxon>
        <taxon>Chitinophagales</taxon>
        <taxon>Chitinophagaceae</taxon>
        <taxon>Lacibacter</taxon>
    </lineage>
</organism>
<protein>
    <recommendedName>
        <fullName evidence="4">Outer membrane protein with beta-barrel domain</fullName>
    </recommendedName>
</protein>
<feature type="signal peptide" evidence="1">
    <location>
        <begin position="1"/>
        <end position="21"/>
    </location>
</feature>
<sequence>MKSLLCILFLLPLFGLTQVQPQPEKVKPFKFETIVQTGLLAGGSAEAFTLQTVNGFRHQKWFAGIGTGMDFYMQRSIPLFADVRYDFSTKRKTFFLYSDAGINFAWTKNREQQNIIDQSPGLFTDAGIGLKINTKKQDAFVISAGYSHKQLKETQKGFSWWGWPVESPETYYRYNYKFNRIAVKLGFVF</sequence>
<dbReference type="Proteomes" id="UP000316167">
    <property type="component" value="Unassembled WGS sequence"/>
</dbReference>
<feature type="chain" id="PRO_5021806623" description="Outer membrane protein with beta-barrel domain" evidence="1">
    <location>
        <begin position="22"/>
        <end position="189"/>
    </location>
</feature>
<evidence type="ECO:0000313" key="2">
    <source>
        <dbReference type="EMBL" id="TWI80236.1"/>
    </source>
</evidence>
<dbReference type="OrthoDB" id="647138at2"/>
<gene>
    <name evidence="2" type="ORF">IQ13_2908</name>
</gene>
<proteinExistence type="predicted"/>
<evidence type="ECO:0000313" key="3">
    <source>
        <dbReference type="Proteomes" id="UP000316167"/>
    </source>
</evidence>
<dbReference type="EMBL" id="VLLE01000005">
    <property type="protein sequence ID" value="TWI80236.1"/>
    <property type="molecule type" value="Genomic_DNA"/>
</dbReference>
<dbReference type="RefSeq" id="WP_144887076.1">
    <property type="nucleotide sequence ID" value="NZ_VLLE01000005.1"/>
</dbReference>
<comment type="caution">
    <text evidence="2">The sequence shown here is derived from an EMBL/GenBank/DDBJ whole genome shotgun (WGS) entry which is preliminary data.</text>
</comment>
<name>A0A562SHE5_9BACT</name>
<reference evidence="2 3" key="1">
    <citation type="journal article" date="2015" name="Stand. Genomic Sci.">
        <title>Genomic Encyclopedia of Bacterial and Archaeal Type Strains, Phase III: the genomes of soil and plant-associated and newly described type strains.</title>
        <authorList>
            <person name="Whitman W.B."/>
            <person name="Woyke T."/>
            <person name="Klenk H.P."/>
            <person name="Zhou Y."/>
            <person name="Lilburn T.G."/>
            <person name="Beck B.J."/>
            <person name="De Vos P."/>
            <person name="Vandamme P."/>
            <person name="Eisen J.A."/>
            <person name="Garrity G."/>
            <person name="Hugenholtz P."/>
            <person name="Kyrpides N.C."/>
        </authorList>
    </citation>
    <scope>NUCLEOTIDE SEQUENCE [LARGE SCALE GENOMIC DNA]</scope>
    <source>
        <strain evidence="2 3">CGMCC 1.7271</strain>
    </source>
</reference>